<dbReference type="InterPro" id="IPR036736">
    <property type="entry name" value="ACP-like_sf"/>
</dbReference>
<keyword evidence="9" id="KW-0067">ATP-binding</keyword>
<dbReference type="Pfam" id="PF00550">
    <property type="entry name" value="PP-binding"/>
    <property type="match status" value="1"/>
</dbReference>
<dbReference type="GO" id="GO:0005524">
    <property type="term" value="F:ATP binding"/>
    <property type="evidence" value="ECO:0007669"/>
    <property type="project" value="UniProtKB-KW"/>
</dbReference>
<dbReference type="SUPFAM" id="SSF47336">
    <property type="entry name" value="ACP-like"/>
    <property type="match status" value="1"/>
</dbReference>
<organism evidence="13 14">
    <name type="scientific">Cryomyces minteri</name>
    <dbReference type="NCBI Taxonomy" id="331657"/>
    <lineage>
        <taxon>Eukaryota</taxon>
        <taxon>Fungi</taxon>
        <taxon>Dikarya</taxon>
        <taxon>Ascomycota</taxon>
        <taxon>Pezizomycotina</taxon>
        <taxon>Dothideomycetes</taxon>
        <taxon>Dothideomycetes incertae sedis</taxon>
        <taxon>Cryomyces</taxon>
    </lineage>
</organism>
<reference evidence="13 14" key="1">
    <citation type="submission" date="2017-03" db="EMBL/GenBank/DDBJ databases">
        <title>Genomes of endolithic fungi from Antarctica.</title>
        <authorList>
            <person name="Coleine C."/>
            <person name="Masonjones S."/>
            <person name="Stajich J.E."/>
        </authorList>
    </citation>
    <scope>NUCLEOTIDE SEQUENCE [LARGE SCALE GENOMIC DNA]</scope>
    <source>
        <strain evidence="13 14">CCFEE 5187</strain>
    </source>
</reference>
<dbReference type="SUPFAM" id="SSF52540">
    <property type="entry name" value="P-loop containing nucleoside triphosphate hydrolases"/>
    <property type="match status" value="1"/>
</dbReference>
<evidence type="ECO:0000256" key="1">
    <source>
        <dbReference type="ARBA" id="ARBA00004875"/>
    </source>
</evidence>
<evidence type="ECO:0000313" key="14">
    <source>
        <dbReference type="Proteomes" id="UP000308768"/>
    </source>
</evidence>
<dbReference type="InterPro" id="IPR009081">
    <property type="entry name" value="PP-bd_ACP"/>
</dbReference>
<evidence type="ECO:0000256" key="8">
    <source>
        <dbReference type="ARBA" id="ARBA00022777"/>
    </source>
</evidence>
<dbReference type="InterPro" id="IPR020845">
    <property type="entry name" value="AMP-binding_CS"/>
</dbReference>
<keyword evidence="8" id="KW-0418">Kinase</keyword>
<comment type="similarity">
    <text evidence="2">Belongs to the gluconokinase GntK/GntV family.</text>
</comment>
<dbReference type="Gene3D" id="3.40.50.300">
    <property type="entry name" value="P-loop containing nucleotide triphosphate hydrolases"/>
    <property type="match status" value="1"/>
</dbReference>
<dbReference type="PROSITE" id="PS00012">
    <property type="entry name" value="PHOSPHOPANTETHEINE"/>
    <property type="match status" value="1"/>
</dbReference>
<protein>
    <recommendedName>
        <fullName evidence="3">gluconokinase</fullName>
        <ecNumber evidence="3">2.7.1.12</ecNumber>
    </recommendedName>
    <alternativeName>
        <fullName evidence="10">Gluconate kinase</fullName>
    </alternativeName>
</protein>
<keyword evidence="4" id="KW-0596">Phosphopantetheine</keyword>
<evidence type="ECO:0000256" key="6">
    <source>
        <dbReference type="ARBA" id="ARBA00022679"/>
    </source>
</evidence>
<dbReference type="Proteomes" id="UP000308768">
    <property type="component" value="Unassembled WGS sequence"/>
</dbReference>
<evidence type="ECO:0000256" key="3">
    <source>
        <dbReference type="ARBA" id="ARBA00012054"/>
    </source>
</evidence>
<comment type="catalytic activity">
    <reaction evidence="11">
        <text>D-gluconate + ATP = 6-phospho-D-gluconate + ADP + H(+)</text>
        <dbReference type="Rhea" id="RHEA:19433"/>
        <dbReference type="ChEBI" id="CHEBI:15378"/>
        <dbReference type="ChEBI" id="CHEBI:18391"/>
        <dbReference type="ChEBI" id="CHEBI:30616"/>
        <dbReference type="ChEBI" id="CHEBI:58759"/>
        <dbReference type="ChEBI" id="CHEBI:456216"/>
        <dbReference type="EC" id="2.7.1.12"/>
    </reaction>
</comment>
<dbReference type="InterPro" id="IPR036291">
    <property type="entry name" value="NAD(P)-bd_dom_sf"/>
</dbReference>
<dbReference type="GO" id="GO:0046316">
    <property type="term" value="F:gluconokinase activity"/>
    <property type="evidence" value="ECO:0007669"/>
    <property type="project" value="UniProtKB-EC"/>
</dbReference>
<dbReference type="Gene3D" id="3.40.50.720">
    <property type="entry name" value="NAD(P)-binding Rossmann-like Domain"/>
    <property type="match status" value="1"/>
</dbReference>
<keyword evidence="7" id="KW-0547">Nucleotide-binding</keyword>
<dbReference type="Gene3D" id="1.10.1200.10">
    <property type="entry name" value="ACP-like"/>
    <property type="match status" value="1"/>
</dbReference>
<dbReference type="PROSITE" id="PS50075">
    <property type="entry name" value="CARRIER"/>
    <property type="match status" value="1"/>
</dbReference>
<proteinExistence type="inferred from homology"/>
<keyword evidence="14" id="KW-1185">Reference proteome</keyword>
<feature type="domain" description="Carrier" evidence="12">
    <location>
        <begin position="516"/>
        <end position="597"/>
    </location>
</feature>
<dbReference type="InterPro" id="IPR000873">
    <property type="entry name" value="AMP-dep_synth/lig_dom"/>
</dbReference>
<accession>A0A4U0Y258</accession>
<dbReference type="Pfam" id="PF07993">
    <property type="entry name" value="NAD_binding_4"/>
    <property type="match status" value="1"/>
</dbReference>
<dbReference type="SUPFAM" id="SSF51735">
    <property type="entry name" value="NAD(P)-binding Rossmann-fold domains"/>
    <property type="match status" value="1"/>
</dbReference>
<dbReference type="PANTHER" id="PTHR44845:SF1">
    <property type="entry name" value="L-2-AMINOADIPATE REDUCTASE"/>
    <property type="match status" value="1"/>
</dbReference>
<evidence type="ECO:0000256" key="5">
    <source>
        <dbReference type="ARBA" id="ARBA00022553"/>
    </source>
</evidence>
<dbReference type="Pfam" id="PF23562">
    <property type="entry name" value="AMP-binding_C_3"/>
    <property type="match status" value="1"/>
</dbReference>
<name>A0A4U0Y258_9PEZI</name>
<evidence type="ECO:0000256" key="9">
    <source>
        <dbReference type="ARBA" id="ARBA00022840"/>
    </source>
</evidence>
<dbReference type="SMART" id="SM00823">
    <property type="entry name" value="PKS_PP"/>
    <property type="match status" value="1"/>
</dbReference>
<evidence type="ECO:0000259" key="12">
    <source>
        <dbReference type="PROSITE" id="PS50075"/>
    </source>
</evidence>
<dbReference type="Gene3D" id="3.40.50.12780">
    <property type="entry name" value="N-terminal domain of ligase-like"/>
    <property type="match status" value="1"/>
</dbReference>
<gene>
    <name evidence="13" type="ORF">B0A49_00047</name>
</gene>
<comment type="pathway">
    <text evidence="1">Carbohydrate acid metabolism; D-gluconate degradation.</text>
</comment>
<dbReference type="InterPro" id="IPR042099">
    <property type="entry name" value="ANL_N_sf"/>
</dbReference>
<dbReference type="NCBIfam" id="TIGR01313">
    <property type="entry name" value="therm_gnt_kin"/>
    <property type="match status" value="1"/>
</dbReference>
<dbReference type="PROSITE" id="PS00455">
    <property type="entry name" value="AMP_BINDING"/>
    <property type="match status" value="1"/>
</dbReference>
<dbReference type="OrthoDB" id="429813at2759"/>
<dbReference type="InterPro" id="IPR013120">
    <property type="entry name" value="FAR_NAD-bd"/>
</dbReference>
<dbReference type="InterPro" id="IPR006001">
    <property type="entry name" value="Therm_gnt_kin"/>
</dbReference>
<evidence type="ECO:0000256" key="4">
    <source>
        <dbReference type="ARBA" id="ARBA00022450"/>
    </source>
</evidence>
<keyword evidence="6" id="KW-0808">Transferase</keyword>
<dbReference type="AlphaFoldDB" id="A0A4U0Y258"/>
<dbReference type="InterPro" id="IPR020806">
    <property type="entry name" value="PKS_PP-bd"/>
</dbReference>
<dbReference type="EC" id="2.7.1.12" evidence="3"/>
<sequence>MRQCRENRPHTAIYSYPSSVIDYVDYTYQQLDAFAFRVAQQYALLIPSRRSSADPEIVVGLLGPSNLSYFITMLALSKLGHTVLLLSTRISQAAHVSLLQTTGAKYLLIDPSFEGLAKSVQETLTYLQFYLISARALFDYEVEPGLDTRLDQALDPKQETNKTAWIIHSSGSTGLPKPIYQTHRAALNNYQESLNMRGFITLPLYHAHGVSSVFRAIISGKHIHVYNASLPLTQQYIIGTMRKHNFEIFYGVPYALKLLGETMEGIEILTRLKVVMFGGSACPDVLGQKLVDNGVNLISHYGTTETGQLMSSSRPSGDIAWDYVRPSTKLQPYLRWEERYPGIFELCVLDGWPAKVASNKPDGSYATKDLFTQHPAIPNAWKYYARMDDTIVLMNGEKANPLATEGAVREHANIAEAVVFGTGKARLGMMIVPSAATSGLSSDEIVDSIWPVVTAANSVVPGYAMLSRDMIKVLPCGTEYPRTDKGTVIRQAFYKQFAKQIDESYEEITSSEALSLSEAELRAYIRASLIPLLELKDPSALTDDTDFFSMGMDSLQTTRLRATLVRNIHVNGNKLGQNIVFEYPSINDLAKALFDLITGVSSGAVSIEEDMRLLIAKYGRFEPHLPAQNDPEGQYRLVTGATGSLGAHLVAQLALSDSVRKIYCPVRATSIDKARIRILKSMRERQVHHTLSMEARRKIIALPSDISKETLGLDVEVYEQIADDVTAIIHCAWSVNFNLGLRSFEKDCIAGVKNLITLCLKSRRPTPASFNFCSSVSAVAATKGGIVPESLPVELSYAQGMGYAQSKLVTEHICALATEQTGIRARVLRVGQVVADTVHGIWNDNEAIPMMLQAATTIGAVPKLDESPRWLPVDVVARIVKEISLSDAESGVMNVVNHQSFHWTRDFIPACHKAGLQFEEVGRREWIDRLRRSNPDPKVNPPIKLLDFFASKYDNDKPTTSLGYDTDLARKWSPALAQATVLDQSLVDKLIRYWMVECWRVSGNTQPQSQAIVIAGPCGAGKSTVARTVSDHFGVPWIEGDNLHSEASLAKMAEGSALLDEDRAEWFERIKEIVNESFATQEKKFVVVTCSALKHAHRERLRYIGGNVRTTFIMLQASRDTLMSRVGGREGHYMKVDMVDGQIAITEAPGIAETDVLPVDVEVSKETLLKDVVELVSSIS</sequence>
<dbReference type="UniPathway" id="UPA00792"/>
<dbReference type="GO" id="GO:0005975">
    <property type="term" value="P:carbohydrate metabolic process"/>
    <property type="evidence" value="ECO:0007669"/>
    <property type="project" value="InterPro"/>
</dbReference>
<dbReference type="STRING" id="331657.A0A4U0Y258"/>
<evidence type="ECO:0000256" key="7">
    <source>
        <dbReference type="ARBA" id="ARBA00022741"/>
    </source>
</evidence>
<evidence type="ECO:0000256" key="11">
    <source>
        <dbReference type="ARBA" id="ARBA00048090"/>
    </source>
</evidence>
<dbReference type="EMBL" id="NAJN01000001">
    <property type="protein sequence ID" value="TKA82448.1"/>
    <property type="molecule type" value="Genomic_DNA"/>
</dbReference>
<dbReference type="GO" id="GO:0031177">
    <property type="term" value="F:phosphopantetheine binding"/>
    <property type="evidence" value="ECO:0007669"/>
    <property type="project" value="InterPro"/>
</dbReference>
<dbReference type="PANTHER" id="PTHR44845">
    <property type="entry name" value="CARRIER DOMAIN-CONTAINING PROTEIN"/>
    <property type="match status" value="1"/>
</dbReference>
<dbReference type="CDD" id="cd02021">
    <property type="entry name" value="GntK"/>
    <property type="match status" value="1"/>
</dbReference>
<evidence type="ECO:0000313" key="13">
    <source>
        <dbReference type="EMBL" id="TKA82448.1"/>
    </source>
</evidence>
<dbReference type="InterPro" id="IPR027417">
    <property type="entry name" value="P-loop_NTPase"/>
</dbReference>
<comment type="caution">
    <text evidence="13">The sequence shown here is derived from an EMBL/GenBank/DDBJ whole genome shotgun (WGS) entry which is preliminary data.</text>
</comment>
<evidence type="ECO:0000256" key="10">
    <source>
        <dbReference type="ARBA" id="ARBA00029835"/>
    </source>
</evidence>
<evidence type="ECO:0000256" key="2">
    <source>
        <dbReference type="ARBA" id="ARBA00008420"/>
    </source>
</evidence>
<dbReference type="InterPro" id="IPR006162">
    <property type="entry name" value="Ppantetheine_attach_site"/>
</dbReference>
<dbReference type="SUPFAM" id="SSF56801">
    <property type="entry name" value="Acetyl-CoA synthetase-like"/>
    <property type="match status" value="1"/>
</dbReference>
<dbReference type="Pfam" id="PF13238">
    <property type="entry name" value="AAA_18"/>
    <property type="match status" value="1"/>
</dbReference>
<dbReference type="Pfam" id="PF00501">
    <property type="entry name" value="AMP-binding"/>
    <property type="match status" value="1"/>
</dbReference>
<keyword evidence="5" id="KW-0597">Phosphoprotein</keyword>